<proteinExistence type="predicted"/>
<protein>
    <submittedName>
        <fullName evidence="3">Uncharacterized protein</fullName>
    </submittedName>
</protein>
<dbReference type="PROSITE" id="PS51257">
    <property type="entry name" value="PROKAR_LIPOPROTEIN"/>
    <property type="match status" value="1"/>
</dbReference>
<organism evidence="3 4">
    <name type="scientific">Arthrobacter pullicola</name>
    <dbReference type="NCBI Taxonomy" id="2762224"/>
    <lineage>
        <taxon>Bacteria</taxon>
        <taxon>Bacillati</taxon>
        <taxon>Actinomycetota</taxon>
        <taxon>Actinomycetes</taxon>
        <taxon>Micrococcales</taxon>
        <taxon>Micrococcaceae</taxon>
        <taxon>Arthrobacter</taxon>
    </lineage>
</organism>
<evidence type="ECO:0000256" key="1">
    <source>
        <dbReference type="SAM" id="MobiDB-lite"/>
    </source>
</evidence>
<feature type="signal peptide" evidence="2">
    <location>
        <begin position="1"/>
        <end position="26"/>
    </location>
</feature>
<comment type="caution">
    <text evidence="3">The sequence shown here is derived from an EMBL/GenBank/DDBJ whole genome shotgun (WGS) entry which is preliminary data.</text>
</comment>
<keyword evidence="2" id="KW-0732">Signal</keyword>
<keyword evidence="4" id="KW-1185">Reference proteome</keyword>
<sequence>MERKTARTAPLLLIAFAAVFFFTACATGGGEEDMSSSPAASAEESMDPACKTGPQATSASCQAAGPGTTVEANRCPSTSPSALEGGVIEGAFGPWCENAIATAYDTELIPAGAEAELTLQETDLETTMEMQVQGFAADTAYSGMLHSQACGDDASAAGPEYVQEDISENVPAGLALDFTTDADGSADASVTVPWVLPDNGSGKSILLFSADNQAAGCVTLP</sequence>
<evidence type="ECO:0000256" key="2">
    <source>
        <dbReference type="SAM" id="SignalP"/>
    </source>
</evidence>
<reference evidence="3 4" key="1">
    <citation type="submission" date="2020-08" db="EMBL/GenBank/DDBJ databases">
        <title>A Genomic Blueprint of the Chicken Gut Microbiome.</title>
        <authorList>
            <person name="Gilroy R."/>
            <person name="Ravi A."/>
            <person name="Getino M."/>
            <person name="Pursley I."/>
            <person name="Horton D.L."/>
            <person name="Alikhan N.-F."/>
            <person name="Baker D."/>
            <person name="Gharbi K."/>
            <person name="Hall N."/>
            <person name="Watson M."/>
            <person name="Adriaenssens E.M."/>
            <person name="Foster-Nyarko E."/>
            <person name="Jarju S."/>
            <person name="Secka A."/>
            <person name="Antonio M."/>
            <person name="Oren A."/>
            <person name="Chaudhuri R."/>
            <person name="La Ragione R.M."/>
            <person name="Hildebrand F."/>
            <person name="Pallen M.J."/>
        </authorList>
    </citation>
    <scope>NUCLEOTIDE SEQUENCE [LARGE SCALE GENOMIC DNA]</scope>
    <source>
        <strain evidence="3 4">Sa2BUA2</strain>
    </source>
</reference>
<dbReference type="EMBL" id="JACSQC010000002">
    <property type="protein sequence ID" value="MBD8043061.1"/>
    <property type="molecule type" value="Genomic_DNA"/>
</dbReference>
<dbReference type="Proteomes" id="UP000652763">
    <property type="component" value="Unassembled WGS sequence"/>
</dbReference>
<feature type="chain" id="PRO_5046501255" evidence="2">
    <location>
        <begin position="27"/>
        <end position="221"/>
    </location>
</feature>
<feature type="compositionally biased region" description="Low complexity" evidence="1">
    <location>
        <begin position="35"/>
        <end position="49"/>
    </location>
</feature>
<feature type="region of interest" description="Disordered" evidence="1">
    <location>
        <begin position="32"/>
        <end position="76"/>
    </location>
</feature>
<evidence type="ECO:0000313" key="4">
    <source>
        <dbReference type="Proteomes" id="UP000652763"/>
    </source>
</evidence>
<dbReference type="RefSeq" id="WP_191746006.1">
    <property type="nucleotide sequence ID" value="NZ_JACSQC010000002.1"/>
</dbReference>
<name>A0ABR8YG14_9MICC</name>
<evidence type="ECO:0000313" key="3">
    <source>
        <dbReference type="EMBL" id="MBD8043061.1"/>
    </source>
</evidence>
<gene>
    <name evidence="3" type="ORF">H9638_04465</name>
</gene>
<accession>A0ABR8YG14</accession>